<keyword evidence="1" id="KW-0472">Membrane</keyword>
<accession>A0ABP7CDB1</accession>
<keyword evidence="1" id="KW-0812">Transmembrane</keyword>
<evidence type="ECO:0000313" key="2">
    <source>
        <dbReference type="EMBL" id="GAA3684845.1"/>
    </source>
</evidence>
<feature type="transmembrane region" description="Helical" evidence="1">
    <location>
        <begin position="41"/>
        <end position="62"/>
    </location>
</feature>
<sequence>MVSGSVTLTLGPSPARGLIGGCAGMTLGALLGDWLLSHAHPYAPLVPLLVVALVIVIAWVWLGRPRGIVEREEG</sequence>
<protein>
    <submittedName>
        <fullName evidence="2">Uncharacterized protein</fullName>
    </submittedName>
</protein>
<evidence type="ECO:0000313" key="3">
    <source>
        <dbReference type="Proteomes" id="UP001500902"/>
    </source>
</evidence>
<gene>
    <name evidence="2" type="ORF">GCM10022224_056960</name>
</gene>
<dbReference type="RefSeq" id="WP_344884685.1">
    <property type="nucleotide sequence ID" value="NZ_BAAAZP010000101.1"/>
</dbReference>
<proteinExistence type="predicted"/>
<comment type="caution">
    <text evidence="2">The sequence shown here is derived from an EMBL/GenBank/DDBJ whole genome shotgun (WGS) entry which is preliminary data.</text>
</comment>
<reference evidence="3" key="1">
    <citation type="journal article" date="2019" name="Int. J. Syst. Evol. Microbiol.">
        <title>The Global Catalogue of Microorganisms (GCM) 10K type strain sequencing project: providing services to taxonomists for standard genome sequencing and annotation.</title>
        <authorList>
            <consortium name="The Broad Institute Genomics Platform"/>
            <consortium name="The Broad Institute Genome Sequencing Center for Infectious Disease"/>
            <person name="Wu L."/>
            <person name="Ma J."/>
        </authorList>
    </citation>
    <scope>NUCLEOTIDE SEQUENCE [LARGE SCALE GENOMIC DNA]</scope>
    <source>
        <strain evidence="3">JCM 16904</strain>
    </source>
</reference>
<keyword evidence="1" id="KW-1133">Transmembrane helix</keyword>
<keyword evidence="3" id="KW-1185">Reference proteome</keyword>
<dbReference type="Proteomes" id="UP001500902">
    <property type="component" value="Unassembled WGS sequence"/>
</dbReference>
<evidence type="ECO:0000256" key="1">
    <source>
        <dbReference type="SAM" id="Phobius"/>
    </source>
</evidence>
<organism evidence="2 3">
    <name type="scientific">Nonomuraea antimicrobica</name>
    <dbReference type="NCBI Taxonomy" id="561173"/>
    <lineage>
        <taxon>Bacteria</taxon>
        <taxon>Bacillati</taxon>
        <taxon>Actinomycetota</taxon>
        <taxon>Actinomycetes</taxon>
        <taxon>Streptosporangiales</taxon>
        <taxon>Streptosporangiaceae</taxon>
        <taxon>Nonomuraea</taxon>
    </lineage>
</organism>
<dbReference type="EMBL" id="BAAAZP010000101">
    <property type="protein sequence ID" value="GAA3684845.1"/>
    <property type="molecule type" value="Genomic_DNA"/>
</dbReference>
<name>A0ABP7CDB1_9ACTN</name>